<dbReference type="EMBL" id="BMXL01000030">
    <property type="protein sequence ID" value="GHD34394.1"/>
    <property type="molecule type" value="Genomic_DNA"/>
</dbReference>
<keyword evidence="2" id="KW-1185">Reference proteome</keyword>
<gene>
    <name evidence="1" type="ORF">GCM10007147_39930</name>
</gene>
<sequence length="111" mass="11877">MQNLHDGGSFGVGGEHEQLPSRAFFQVLQVATELLRADLAADGLDLEQIGEAAEIRASGTVPFTDSVLGWLVKVTVSRVALPEALARISSTRDSPIRSKTASIDEVTRFSP</sequence>
<protein>
    <submittedName>
        <fullName evidence="1">Uncharacterized protein</fullName>
    </submittedName>
</protein>
<proteinExistence type="predicted"/>
<comment type="caution">
    <text evidence="1">The sequence shown here is derived from an EMBL/GenBank/DDBJ whole genome shotgun (WGS) entry which is preliminary data.</text>
</comment>
<evidence type="ECO:0000313" key="1">
    <source>
        <dbReference type="EMBL" id="GHD34394.1"/>
    </source>
</evidence>
<name>A0A918XKB5_9ACTN</name>
<reference evidence="1 2" key="1">
    <citation type="journal article" date="2014" name="Int. J. Syst. Evol. Microbiol.">
        <title>Complete genome sequence of Corynebacterium casei LMG S-19264T (=DSM 44701T), isolated from a smear-ripened cheese.</title>
        <authorList>
            <consortium name="US DOE Joint Genome Institute (JGI-PGF)"/>
            <person name="Walter F."/>
            <person name="Albersmeier A."/>
            <person name="Kalinowski J."/>
            <person name="Ruckert C."/>
        </authorList>
    </citation>
    <scope>NUCLEOTIDE SEQUENCE [LARGE SCALE GENOMIC DNA]</scope>
    <source>
        <strain evidence="1 2">KCTC 19473</strain>
    </source>
</reference>
<evidence type="ECO:0000313" key="2">
    <source>
        <dbReference type="Proteomes" id="UP000654947"/>
    </source>
</evidence>
<dbReference type="AlphaFoldDB" id="A0A918XKB5"/>
<organism evidence="1 2">
    <name type="scientific">Nocardiopsis kunsanensis</name>
    <dbReference type="NCBI Taxonomy" id="141693"/>
    <lineage>
        <taxon>Bacteria</taxon>
        <taxon>Bacillati</taxon>
        <taxon>Actinomycetota</taxon>
        <taxon>Actinomycetes</taxon>
        <taxon>Streptosporangiales</taxon>
        <taxon>Nocardiopsidaceae</taxon>
        <taxon>Nocardiopsis</taxon>
    </lineage>
</organism>
<accession>A0A918XKB5</accession>
<dbReference type="Proteomes" id="UP000654947">
    <property type="component" value="Unassembled WGS sequence"/>
</dbReference>